<evidence type="ECO:0000256" key="1">
    <source>
        <dbReference type="ARBA" id="ARBA00022737"/>
    </source>
</evidence>
<dbReference type="EMBL" id="LBPI01000003">
    <property type="protein sequence ID" value="KKP55232.1"/>
    <property type="molecule type" value="Genomic_DNA"/>
</dbReference>
<keyword evidence="3 5" id="KW-0067">ATP-binding</keyword>
<dbReference type="SMART" id="SM00382">
    <property type="entry name" value="AAA"/>
    <property type="match status" value="2"/>
</dbReference>
<dbReference type="Gene3D" id="3.40.50.300">
    <property type="entry name" value="P-loop containing nucleotide triphosphate hydrolases"/>
    <property type="match status" value="2"/>
</dbReference>
<protein>
    <submittedName>
        <fullName evidence="5">Multidrug ABC transporter ATP-binding protein</fullName>
    </submittedName>
</protein>
<dbReference type="PANTHER" id="PTHR19211">
    <property type="entry name" value="ATP-BINDING TRANSPORT PROTEIN-RELATED"/>
    <property type="match status" value="1"/>
</dbReference>
<dbReference type="InterPro" id="IPR003593">
    <property type="entry name" value="AAA+_ATPase"/>
</dbReference>
<dbReference type="InterPro" id="IPR050611">
    <property type="entry name" value="ABCF"/>
</dbReference>
<feature type="domain" description="ABC transporter" evidence="4">
    <location>
        <begin position="301"/>
        <end position="506"/>
    </location>
</feature>
<reference evidence="5 6" key="1">
    <citation type="journal article" date="2015" name="Nature">
        <title>rRNA introns, odd ribosomes, and small enigmatic genomes across a large radiation of phyla.</title>
        <authorList>
            <person name="Brown C.T."/>
            <person name="Hug L.A."/>
            <person name="Thomas B.C."/>
            <person name="Sharon I."/>
            <person name="Castelle C.J."/>
            <person name="Singh A."/>
            <person name="Wilkins M.J."/>
            <person name="Williams K.H."/>
            <person name="Banfield J.F."/>
        </authorList>
    </citation>
    <scope>NUCLEOTIDE SEQUENCE [LARGE SCALE GENOMIC DNA]</scope>
</reference>
<evidence type="ECO:0000313" key="5">
    <source>
        <dbReference type="EMBL" id="KKP55232.1"/>
    </source>
</evidence>
<feature type="domain" description="ABC transporter" evidence="4">
    <location>
        <begin position="2"/>
        <end position="225"/>
    </location>
</feature>
<evidence type="ECO:0000256" key="2">
    <source>
        <dbReference type="ARBA" id="ARBA00022741"/>
    </source>
</evidence>
<dbReference type="InterPro" id="IPR017871">
    <property type="entry name" value="ABC_transporter-like_CS"/>
</dbReference>
<comment type="caution">
    <text evidence="5">The sequence shown here is derived from an EMBL/GenBank/DDBJ whole genome shotgun (WGS) entry which is preliminary data.</text>
</comment>
<dbReference type="PROSITE" id="PS00211">
    <property type="entry name" value="ABC_TRANSPORTER_1"/>
    <property type="match status" value="1"/>
</dbReference>
<proteinExistence type="predicted"/>
<dbReference type="GO" id="GO:0005524">
    <property type="term" value="F:ATP binding"/>
    <property type="evidence" value="ECO:0007669"/>
    <property type="project" value="UniProtKB-KW"/>
</dbReference>
<accession>A0A0G0DIP3</accession>
<keyword evidence="2" id="KW-0547">Nucleotide-binding</keyword>
<evidence type="ECO:0000259" key="4">
    <source>
        <dbReference type="PROSITE" id="PS50893"/>
    </source>
</evidence>
<name>A0A0G0DIP3_9BACT</name>
<dbReference type="CDD" id="cd03221">
    <property type="entry name" value="ABCF_EF-3"/>
    <property type="match status" value="2"/>
</dbReference>
<dbReference type="PANTHER" id="PTHR19211:SF14">
    <property type="entry name" value="ATP-BINDING CASSETTE SUB-FAMILY F MEMBER 1"/>
    <property type="match status" value="1"/>
</dbReference>
<dbReference type="Pfam" id="PF00005">
    <property type="entry name" value="ABC_tran"/>
    <property type="match status" value="2"/>
</dbReference>
<dbReference type="InterPro" id="IPR027417">
    <property type="entry name" value="P-loop_NTPase"/>
</dbReference>
<organism evidence="5 6">
    <name type="scientific">candidate division WS6 bacterium GW2011_GWB1_33_6</name>
    <dbReference type="NCBI Taxonomy" id="1619088"/>
    <lineage>
        <taxon>Bacteria</taxon>
        <taxon>Candidatus Dojkabacteria</taxon>
    </lineage>
</organism>
<dbReference type="GO" id="GO:0016887">
    <property type="term" value="F:ATP hydrolysis activity"/>
    <property type="evidence" value="ECO:0007669"/>
    <property type="project" value="InterPro"/>
</dbReference>
<keyword evidence="1" id="KW-0677">Repeat</keyword>
<dbReference type="SUPFAM" id="SSF52540">
    <property type="entry name" value="P-loop containing nucleoside triphosphate hydrolases"/>
    <property type="match status" value="2"/>
</dbReference>
<evidence type="ECO:0000313" key="6">
    <source>
        <dbReference type="Proteomes" id="UP000034488"/>
    </source>
</evidence>
<evidence type="ECO:0000256" key="3">
    <source>
        <dbReference type="ARBA" id="ARBA00022840"/>
    </source>
</evidence>
<gene>
    <name evidence="5" type="ORF">UR47_C0003G0008</name>
</gene>
<dbReference type="AlphaFoldDB" id="A0A0G0DIP3"/>
<dbReference type="Proteomes" id="UP000034488">
    <property type="component" value="Unassembled WGS sequence"/>
</dbReference>
<dbReference type="PROSITE" id="PS50893">
    <property type="entry name" value="ABC_TRANSPORTER_2"/>
    <property type="match status" value="2"/>
</dbReference>
<dbReference type="InterPro" id="IPR003439">
    <property type="entry name" value="ABC_transporter-like_ATP-bd"/>
</dbReference>
<dbReference type="PATRIC" id="fig|1619088.3.peg.177"/>
<sequence length="506" mass="57457">MLSIDSISISKGGKEILKDISLFVGPNEKIGLVGVNGAGKSTLLKIIAGKEESDLGNIYFNGTLSYLSQEIHKEMEGNISKELDIQENLTIGEYLILQRGLDIEEWEINKFLNNMNMKEKSSDSILRELSGGQKIKVELIRILSEKSNLLILDEPTNFLDIPSTEWLMGYLSTYPRAVLVVSHDLRLMNKSISKIWYLNDIRHNVDVYRGNYDDFIKQMSLKDELLVKTLKAQQMKAKRIYENAKALSSRGSTKEKMKAARKLELAQKEKLKAIEMAKGLVKSKKMKIEIPTPFNCSRNVLTVENISKEYIKGIPILRNVSFEVEKKEKIAIIGKNGVGKTTLLKILAGRLKQNKGKYTWGASVNLGYYSQEYEGLDYEQTVLENVYGLDWGEIDRRAFLGRFLLTGDMVSQKIKTLSGGEKTRLALAKLFAGRHNVLLLDEPTTYLDFDSQKILLSALKEYKGTILIVSHQPEFVRDLGIDKVLLMPDEKYGYFKEEYIERVGII</sequence>